<dbReference type="AlphaFoldDB" id="A0AAN9J1Z2"/>
<name>A0AAN9J1Z2_CROPI</name>
<sequence>MLGLFGSSDSKENEAVYFSFSKELNHIPSSPWEESSEHSVRVRVPSSNLAPTTARIHPSSVASTLGFCFRGEIDEVVVVVVLGEGGVEGGKGGGEKRVMAIGDEGKNVSPLAMAQRLPHSPSTHCS</sequence>
<keyword evidence="2" id="KW-1185">Reference proteome</keyword>
<evidence type="ECO:0000313" key="1">
    <source>
        <dbReference type="EMBL" id="KAK7290156.1"/>
    </source>
</evidence>
<proteinExistence type="predicted"/>
<dbReference type="EMBL" id="JAYWIO010000001">
    <property type="protein sequence ID" value="KAK7290156.1"/>
    <property type="molecule type" value="Genomic_DNA"/>
</dbReference>
<evidence type="ECO:0000313" key="2">
    <source>
        <dbReference type="Proteomes" id="UP001372338"/>
    </source>
</evidence>
<accession>A0AAN9J1Z2</accession>
<gene>
    <name evidence="1" type="ORF">RIF29_04377</name>
</gene>
<reference evidence="1 2" key="1">
    <citation type="submission" date="2024-01" db="EMBL/GenBank/DDBJ databases">
        <title>The genomes of 5 underutilized Papilionoideae crops provide insights into root nodulation and disease resistanc.</title>
        <authorList>
            <person name="Yuan L."/>
        </authorList>
    </citation>
    <scope>NUCLEOTIDE SEQUENCE [LARGE SCALE GENOMIC DNA]</scope>
    <source>
        <strain evidence="1">ZHUSHIDOU_FW_LH</strain>
        <tissue evidence="1">Leaf</tissue>
    </source>
</reference>
<comment type="caution">
    <text evidence="1">The sequence shown here is derived from an EMBL/GenBank/DDBJ whole genome shotgun (WGS) entry which is preliminary data.</text>
</comment>
<protein>
    <submittedName>
        <fullName evidence="1">Uncharacterized protein</fullName>
    </submittedName>
</protein>
<organism evidence="1 2">
    <name type="scientific">Crotalaria pallida</name>
    <name type="common">Smooth rattlebox</name>
    <name type="synonym">Crotalaria striata</name>
    <dbReference type="NCBI Taxonomy" id="3830"/>
    <lineage>
        <taxon>Eukaryota</taxon>
        <taxon>Viridiplantae</taxon>
        <taxon>Streptophyta</taxon>
        <taxon>Embryophyta</taxon>
        <taxon>Tracheophyta</taxon>
        <taxon>Spermatophyta</taxon>
        <taxon>Magnoliopsida</taxon>
        <taxon>eudicotyledons</taxon>
        <taxon>Gunneridae</taxon>
        <taxon>Pentapetalae</taxon>
        <taxon>rosids</taxon>
        <taxon>fabids</taxon>
        <taxon>Fabales</taxon>
        <taxon>Fabaceae</taxon>
        <taxon>Papilionoideae</taxon>
        <taxon>50 kb inversion clade</taxon>
        <taxon>genistoids sensu lato</taxon>
        <taxon>core genistoids</taxon>
        <taxon>Crotalarieae</taxon>
        <taxon>Crotalaria</taxon>
    </lineage>
</organism>
<dbReference type="Proteomes" id="UP001372338">
    <property type="component" value="Unassembled WGS sequence"/>
</dbReference>